<dbReference type="EMBL" id="CP117416">
    <property type="protein sequence ID" value="WCT56198.1"/>
    <property type="molecule type" value="Genomic_DNA"/>
</dbReference>
<organism evidence="1 2">
    <name type="scientific">Paenibacillus kyungheensis</name>
    <dbReference type="NCBI Taxonomy" id="1452732"/>
    <lineage>
        <taxon>Bacteria</taxon>
        <taxon>Bacillati</taxon>
        <taxon>Bacillota</taxon>
        <taxon>Bacilli</taxon>
        <taxon>Bacillales</taxon>
        <taxon>Paenibacillaceae</taxon>
        <taxon>Paenibacillus</taxon>
    </lineage>
</organism>
<gene>
    <name evidence="1" type="ORF">PQ456_01330</name>
</gene>
<dbReference type="AlphaFoldDB" id="A0AAX3M2S2"/>
<evidence type="ECO:0000313" key="1">
    <source>
        <dbReference type="EMBL" id="WCT56198.1"/>
    </source>
</evidence>
<accession>A0AAX3M2S2</accession>
<protein>
    <submittedName>
        <fullName evidence="1">Uncharacterized protein</fullName>
    </submittedName>
</protein>
<dbReference type="RefSeq" id="WP_273614503.1">
    <property type="nucleotide sequence ID" value="NZ_CP117416.1"/>
</dbReference>
<evidence type="ECO:0000313" key="2">
    <source>
        <dbReference type="Proteomes" id="UP001220509"/>
    </source>
</evidence>
<proteinExistence type="predicted"/>
<reference evidence="1 2" key="1">
    <citation type="submission" date="2023-02" db="EMBL/GenBank/DDBJ databases">
        <title>Genome sequence of Paenibacillus kyungheensis KACC 18744.</title>
        <authorList>
            <person name="Kim S."/>
            <person name="Heo J."/>
            <person name="Kwon S.-W."/>
        </authorList>
    </citation>
    <scope>NUCLEOTIDE SEQUENCE [LARGE SCALE GENOMIC DNA]</scope>
    <source>
        <strain evidence="1 2">KACC 18744</strain>
    </source>
</reference>
<name>A0AAX3M2S2_9BACL</name>
<dbReference type="KEGG" id="pka:PQ456_01330"/>
<keyword evidence="2" id="KW-1185">Reference proteome</keyword>
<dbReference type="Proteomes" id="UP001220509">
    <property type="component" value="Chromosome"/>
</dbReference>
<sequence length="43" mass="4812">MEFKDVIGASDGSGTKYMRVEMTNGDIIHGHPITEEEYKALLK</sequence>